<organism evidence="1 2">
    <name type="scientific">Pleurodeles waltl</name>
    <name type="common">Iberian ribbed newt</name>
    <dbReference type="NCBI Taxonomy" id="8319"/>
    <lineage>
        <taxon>Eukaryota</taxon>
        <taxon>Metazoa</taxon>
        <taxon>Chordata</taxon>
        <taxon>Craniata</taxon>
        <taxon>Vertebrata</taxon>
        <taxon>Euteleostomi</taxon>
        <taxon>Amphibia</taxon>
        <taxon>Batrachia</taxon>
        <taxon>Caudata</taxon>
        <taxon>Salamandroidea</taxon>
        <taxon>Salamandridae</taxon>
        <taxon>Pleurodelinae</taxon>
        <taxon>Pleurodeles</taxon>
    </lineage>
</organism>
<sequence>MTIAPWLPACSEGRTSKLNRNRGNLGTSVSWTWGFSRSTFSSSRGSTQRQARVLSVSCVGYIQIPSQAKRNRPLRSLWMHP</sequence>
<proteinExistence type="predicted"/>
<accession>A0AAV7QMV4</accession>
<evidence type="ECO:0000313" key="2">
    <source>
        <dbReference type="Proteomes" id="UP001066276"/>
    </source>
</evidence>
<dbReference type="AlphaFoldDB" id="A0AAV7QMV4"/>
<name>A0AAV7QMV4_PLEWA</name>
<evidence type="ECO:0000313" key="1">
    <source>
        <dbReference type="EMBL" id="KAJ1141876.1"/>
    </source>
</evidence>
<gene>
    <name evidence="1" type="ORF">NDU88_008204</name>
</gene>
<comment type="caution">
    <text evidence="1">The sequence shown here is derived from an EMBL/GenBank/DDBJ whole genome shotgun (WGS) entry which is preliminary data.</text>
</comment>
<protein>
    <submittedName>
        <fullName evidence="1">Uncharacterized protein</fullName>
    </submittedName>
</protein>
<dbReference type="EMBL" id="JANPWB010000010">
    <property type="protein sequence ID" value="KAJ1141876.1"/>
    <property type="molecule type" value="Genomic_DNA"/>
</dbReference>
<reference evidence="1" key="1">
    <citation type="journal article" date="2022" name="bioRxiv">
        <title>Sequencing and chromosome-scale assembly of the giantPleurodeles waltlgenome.</title>
        <authorList>
            <person name="Brown T."/>
            <person name="Elewa A."/>
            <person name="Iarovenko S."/>
            <person name="Subramanian E."/>
            <person name="Araus A.J."/>
            <person name="Petzold A."/>
            <person name="Susuki M."/>
            <person name="Suzuki K.-i.T."/>
            <person name="Hayashi T."/>
            <person name="Toyoda A."/>
            <person name="Oliveira C."/>
            <person name="Osipova E."/>
            <person name="Leigh N.D."/>
            <person name="Simon A."/>
            <person name="Yun M.H."/>
        </authorList>
    </citation>
    <scope>NUCLEOTIDE SEQUENCE</scope>
    <source>
        <strain evidence="1">20211129_DDA</strain>
        <tissue evidence="1">Liver</tissue>
    </source>
</reference>
<keyword evidence="2" id="KW-1185">Reference proteome</keyword>
<dbReference type="Proteomes" id="UP001066276">
    <property type="component" value="Chromosome 6"/>
</dbReference>